<gene>
    <name evidence="9" type="ORF">GCM10011507_34500</name>
</gene>
<evidence type="ECO:0000313" key="10">
    <source>
        <dbReference type="Proteomes" id="UP000648801"/>
    </source>
</evidence>
<dbReference type="Pfam" id="PF13537">
    <property type="entry name" value="GATase_7"/>
    <property type="match status" value="1"/>
</dbReference>
<evidence type="ECO:0000313" key="9">
    <source>
        <dbReference type="EMBL" id="GGA80351.1"/>
    </source>
</evidence>
<evidence type="ECO:0000256" key="1">
    <source>
        <dbReference type="ARBA" id="ARBA00005187"/>
    </source>
</evidence>
<dbReference type="InterPro" id="IPR001962">
    <property type="entry name" value="Asn_synthase"/>
</dbReference>
<dbReference type="GO" id="GO:0006529">
    <property type="term" value="P:asparagine biosynthetic process"/>
    <property type="evidence" value="ECO:0007669"/>
    <property type="project" value="InterPro"/>
</dbReference>
<keyword evidence="5 7" id="KW-0067">ATP-binding</keyword>
<dbReference type="InterPro" id="IPR051786">
    <property type="entry name" value="ASN_synthetase/amidase"/>
</dbReference>
<protein>
    <recommendedName>
        <fullName evidence="3">asparagine synthase (glutamine-hydrolyzing)</fullName>
        <ecNumber evidence="3">6.3.5.4</ecNumber>
    </recommendedName>
</protein>
<dbReference type="Proteomes" id="UP000648801">
    <property type="component" value="Unassembled WGS sequence"/>
</dbReference>
<dbReference type="InterPro" id="IPR014729">
    <property type="entry name" value="Rossmann-like_a/b/a_fold"/>
</dbReference>
<keyword evidence="4 7" id="KW-0547">Nucleotide-binding</keyword>
<sequence length="641" mass="72022">MSAQYGRWNFDGSVVGDIEQARALLSSYGPDGEEIYSSKGISILLRAFSTTEELVSKRQSLIAASGAVITWDGRLDNREELLSGLDGKVTITDGDVAIVRTAYERWQAGCFKKFSGDWAISIWNTREKTLLLARDVAGVRHLYYSMEGNSVTWSTILAPLVYGRRLTLDEAYIAGWLTSFPAAHLTPYVEVQSVPPGCFLEITSSRCLARRYWEFDGGQRITYRSDTDYEEHFRALFEQSIRRRLRANAPVLAELSGGMDSNAVVAMADLVTDKDSGKARVDTVSYYNDGEPNWDERPWFSGVEKRRGKTGLHIDSGSLSFEHTSSGEIALWPGAKNGASPLVDWMRLHGHRVVLSGIGGDEFLGGVPTPLPELEDLLARCRIRELARRLKAWTLVQRRPWIHLLRDAIAGFLPLALRPSDPRRQPTWLHPDFLKRNQPSLRIDQARLTIFSAMPSLQENLGALDRIARQLAATEICSVYPYEKRYPYLDRDLLEFLFSIPREQLVRPGERRSLMRRSLRGIVPDEILNRKRKAYVIKSPLAAIAREHKRLTQSNNELVTGALRIVATDSFMKVLEEAGQGKEIPVVPLLRALALERWLQSLRASGFLNGRSVQISLPEEVVTRLRSASSTKPSSLISTGV</sequence>
<comment type="caution">
    <text evidence="9">The sequence shown here is derived from an EMBL/GenBank/DDBJ whole genome shotgun (WGS) entry which is preliminary data.</text>
</comment>
<dbReference type="InterPro" id="IPR029055">
    <property type="entry name" value="Ntn_hydrolases_N"/>
</dbReference>
<feature type="binding site" evidence="7">
    <location>
        <position position="95"/>
    </location>
    <ligand>
        <name>L-glutamine</name>
        <dbReference type="ChEBI" id="CHEBI:58359"/>
    </ligand>
</feature>
<dbReference type="EC" id="6.3.5.4" evidence="3"/>
<evidence type="ECO:0000259" key="8">
    <source>
        <dbReference type="PROSITE" id="PS51278"/>
    </source>
</evidence>
<dbReference type="GO" id="GO:0004066">
    <property type="term" value="F:asparagine synthase (glutamine-hydrolyzing) activity"/>
    <property type="evidence" value="ECO:0007669"/>
    <property type="project" value="UniProtKB-EC"/>
</dbReference>
<dbReference type="SUPFAM" id="SSF56235">
    <property type="entry name" value="N-terminal nucleophile aminohydrolases (Ntn hydrolases)"/>
    <property type="match status" value="1"/>
</dbReference>
<feature type="domain" description="Glutamine amidotransferase type-2" evidence="8">
    <location>
        <begin position="1"/>
        <end position="205"/>
    </location>
</feature>
<comment type="similarity">
    <text evidence="2">Belongs to the asparagine synthetase family.</text>
</comment>
<dbReference type="PANTHER" id="PTHR43284:SF1">
    <property type="entry name" value="ASPARAGINE SYNTHETASE"/>
    <property type="match status" value="1"/>
</dbReference>
<dbReference type="RefSeq" id="WP_188760794.1">
    <property type="nucleotide sequence ID" value="NZ_BMJB01000005.1"/>
</dbReference>
<accession>A0A916S4I6</accession>
<evidence type="ECO:0000256" key="6">
    <source>
        <dbReference type="ARBA" id="ARBA00048741"/>
    </source>
</evidence>
<dbReference type="EMBL" id="BMJB01000005">
    <property type="protein sequence ID" value="GGA80351.1"/>
    <property type="molecule type" value="Genomic_DNA"/>
</dbReference>
<evidence type="ECO:0000256" key="4">
    <source>
        <dbReference type="ARBA" id="ARBA00022741"/>
    </source>
</evidence>
<dbReference type="PANTHER" id="PTHR43284">
    <property type="entry name" value="ASPARAGINE SYNTHETASE (GLUTAMINE-HYDROLYZING)"/>
    <property type="match status" value="1"/>
</dbReference>
<keyword evidence="10" id="KW-1185">Reference proteome</keyword>
<proteinExistence type="inferred from homology"/>
<comment type="catalytic activity">
    <reaction evidence="6">
        <text>L-aspartate + L-glutamine + ATP + H2O = L-asparagine + L-glutamate + AMP + diphosphate + H(+)</text>
        <dbReference type="Rhea" id="RHEA:12228"/>
        <dbReference type="ChEBI" id="CHEBI:15377"/>
        <dbReference type="ChEBI" id="CHEBI:15378"/>
        <dbReference type="ChEBI" id="CHEBI:29985"/>
        <dbReference type="ChEBI" id="CHEBI:29991"/>
        <dbReference type="ChEBI" id="CHEBI:30616"/>
        <dbReference type="ChEBI" id="CHEBI:33019"/>
        <dbReference type="ChEBI" id="CHEBI:58048"/>
        <dbReference type="ChEBI" id="CHEBI:58359"/>
        <dbReference type="ChEBI" id="CHEBI:456215"/>
        <dbReference type="EC" id="6.3.5.4"/>
    </reaction>
</comment>
<comment type="pathway">
    <text evidence="1">Amino-acid biosynthesis; L-asparagine biosynthesis; L-asparagine from L-aspartate (L-Gln route): step 1/1.</text>
</comment>
<dbReference type="Gene3D" id="3.40.50.620">
    <property type="entry name" value="HUPs"/>
    <property type="match status" value="2"/>
</dbReference>
<dbReference type="PROSITE" id="PS51278">
    <property type="entry name" value="GATASE_TYPE_2"/>
    <property type="match status" value="1"/>
</dbReference>
<evidence type="ECO:0000256" key="5">
    <source>
        <dbReference type="ARBA" id="ARBA00022840"/>
    </source>
</evidence>
<name>A0A916S4I6_9BACT</name>
<dbReference type="GO" id="GO:0005524">
    <property type="term" value="F:ATP binding"/>
    <property type="evidence" value="ECO:0007669"/>
    <property type="project" value="UniProtKB-KW"/>
</dbReference>
<reference evidence="9" key="2">
    <citation type="submission" date="2020-09" db="EMBL/GenBank/DDBJ databases">
        <authorList>
            <person name="Sun Q."/>
            <person name="Zhou Y."/>
        </authorList>
    </citation>
    <scope>NUCLEOTIDE SEQUENCE</scope>
    <source>
        <strain evidence="9">CGMCC 1.15447</strain>
    </source>
</reference>
<dbReference type="PIRSF" id="PIRSF001589">
    <property type="entry name" value="Asn_synthetase_glu-h"/>
    <property type="match status" value="1"/>
</dbReference>
<dbReference type="Gene3D" id="3.60.20.10">
    <property type="entry name" value="Glutamine Phosphoribosylpyrophosphate, subunit 1, domain 1"/>
    <property type="match status" value="1"/>
</dbReference>
<reference evidence="9" key="1">
    <citation type="journal article" date="2014" name="Int. J. Syst. Evol. Microbiol.">
        <title>Complete genome sequence of Corynebacterium casei LMG S-19264T (=DSM 44701T), isolated from a smear-ripened cheese.</title>
        <authorList>
            <consortium name="US DOE Joint Genome Institute (JGI-PGF)"/>
            <person name="Walter F."/>
            <person name="Albersmeier A."/>
            <person name="Kalinowski J."/>
            <person name="Ruckert C."/>
        </authorList>
    </citation>
    <scope>NUCLEOTIDE SEQUENCE</scope>
    <source>
        <strain evidence="9">CGMCC 1.15447</strain>
    </source>
</reference>
<dbReference type="InterPro" id="IPR017932">
    <property type="entry name" value="GATase_2_dom"/>
</dbReference>
<evidence type="ECO:0000256" key="2">
    <source>
        <dbReference type="ARBA" id="ARBA00005752"/>
    </source>
</evidence>
<evidence type="ECO:0000256" key="3">
    <source>
        <dbReference type="ARBA" id="ARBA00012737"/>
    </source>
</evidence>
<dbReference type="InterPro" id="IPR006426">
    <property type="entry name" value="Asn_synth_AEB"/>
</dbReference>
<organism evidence="9 10">
    <name type="scientific">Edaphobacter acidisoli</name>
    <dbReference type="NCBI Taxonomy" id="2040573"/>
    <lineage>
        <taxon>Bacteria</taxon>
        <taxon>Pseudomonadati</taxon>
        <taxon>Acidobacteriota</taxon>
        <taxon>Terriglobia</taxon>
        <taxon>Terriglobales</taxon>
        <taxon>Acidobacteriaceae</taxon>
        <taxon>Edaphobacter</taxon>
    </lineage>
</organism>
<dbReference type="SUPFAM" id="SSF52402">
    <property type="entry name" value="Adenine nucleotide alpha hydrolases-like"/>
    <property type="match status" value="1"/>
</dbReference>
<dbReference type="AlphaFoldDB" id="A0A916S4I6"/>
<dbReference type="Pfam" id="PF00733">
    <property type="entry name" value="Asn_synthase"/>
    <property type="match status" value="1"/>
</dbReference>
<evidence type="ECO:0000256" key="7">
    <source>
        <dbReference type="PIRSR" id="PIRSR001589-2"/>
    </source>
</evidence>